<sequence length="45" mass="5360">MQSLCPELSDKVFAILREAQVKYRQPAERSQFRDGFILKEESMKR</sequence>
<proteinExistence type="predicted"/>
<gene>
    <name evidence="1" type="ORF">PMH09_11780</name>
</gene>
<keyword evidence="2" id="KW-1185">Reference proteome</keyword>
<organism evidence="1 2">
    <name type="scientific">Roseofilum casamattae BLCC-M143</name>
    <dbReference type="NCBI Taxonomy" id="3022442"/>
    <lineage>
        <taxon>Bacteria</taxon>
        <taxon>Bacillati</taxon>
        <taxon>Cyanobacteriota</taxon>
        <taxon>Cyanophyceae</taxon>
        <taxon>Desertifilales</taxon>
        <taxon>Desertifilaceae</taxon>
        <taxon>Roseofilum</taxon>
        <taxon>Roseofilum casamattae</taxon>
    </lineage>
</organism>
<dbReference type="EMBL" id="JAQOSQ010000010">
    <property type="protein sequence ID" value="MDJ1183866.1"/>
    <property type="molecule type" value="Genomic_DNA"/>
</dbReference>
<reference evidence="1 2" key="1">
    <citation type="submission" date="2023-01" db="EMBL/GenBank/DDBJ databases">
        <title>Novel diversity within Roseofilum (Cyanobacteria; Desertifilaceae) from marine benthic mats with descriptions of four novel species.</title>
        <authorList>
            <person name="Wang Y."/>
            <person name="Berthold D.E."/>
            <person name="Hu J."/>
            <person name="Lefler F.W."/>
            <person name="Laughinghouse H.D. IV."/>
        </authorList>
    </citation>
    <scope>NUCLEOTIDE SEQUENCE [LARGE SCALE GENOMIC DNA]</scope>
    <source>
        <strain evidence="1 2">BLCC-M143</strain>
    </source>
</reference>
<accession>A0ABT7BXH1</accession>
<comment type="caution">
    <text evidence="1">The sequence shown here is derived from an EMBL/GenBank/DDBJ whole genome shotgun (WGS) entry which is preliminary data.</text>
</comment>
<name>A0ABT7BXH1_9CYAN</name>
<evidence type="ECO:0000313" key="2">
    <source>
        <dbReference type="Proteomes" id="UP001232992"/>
    </source>
</evidence>
<evidence type="ECO:0000313" key="1">
    <source>
        <dbReference type="EMBL" id="MDJ1183866.1"/>
    </source>
</evidence>
<protein>
    <submittedName>
        <fullName evidence="1">Uncharacterized protein</fullName>
    </submittedName>
</protein>
<dbReference type="RefSeq" id="WP_283758518.1">
    <property type="nucleotide sequence ID" value="NZ_JAQOSQ010000010.1"/>
</dbReference>
<dbReference type="Proteomes" id="UP001232992">
    <property type="component" value="Unassembled WGS sequence"/>
</dbReference>